<sequence length="508" mass="60552">MEELQGYLKIDRSRKRDFLYTLLFQEYIYTLAHDHGLNKSIPYEPMENLGYDYRYSSLIVKRLITQMYQQKHLIILSNDSKQNKFVGHNKNNYSQMISEGFAVIVEIPFSLRLVSSLEGNEIEKSINLQSIHSIFPFLEDKLSHLNHVLDILIPYPIHLELLVQSLRCWIQDAPFLHLLRFFLYECNNWNSLITQKTKINFFFSKENQRLFLFLYNFHVYESESIFVFLRKQSFHLRSTSSRAFLDRTHFYGKIENFRVVFRNDFHTILWMFKDPFIHYFRYQGKLILSSKGTPLLMKKWKYYLVNLWECHFYFWSQPDRIHINQLSNYFINFLGYLSSVRPNPSVVRSQMLKNSLIIDIGSQKLDTLVPIIPFIGSLAKAKFCNLSGHPISKPAWADSSDSDIIDRFGRICRNVSHYYSGSSNKKSLYRIKYILRLSCARTLARKHKSTVRSFLKRLGSKFLEEFFVEEEHVLSFILPRISSSSQRLYKERIWYFDIIRINDLTNLS</sequence>
<dbReference type="GO" id="GO:0008380">
    <property type="term" value="P:RNA splicing"/>
    <property type="evidence" value="ECO:0007669"/>
    <property type="project" value="UniProtKB-UniRule"/>
</dbReference>
<dbReference type="PANTHER" id="PTHR34811:SF1">
    <property type="entry name" value="MATURASE K"/>
    <property type="match status" value="1"/>
</dbReference>
<gene>
    <name evidence="6 10" type="primary">matK</name>
</gene>
<evidence type="ECO:0000256" key="3">
    <source>
        <dbReference type="ARBA" id="ARBA00022664"/>
    </source>
</evidence>
<dbReference type="InterPro" id="IPR024942">
    <property type="entry name" value="Maturase_MatK_N"/>
</dbReference>
<feature type="domain" description="Maturase MatK N-terminal" evidence="9">
    <location>
        <begin position="1"/>
        <end position="335"/>
    </location>
</feature>
<dbReference type="InterPro" id="IPR002866">
    <property type="entry name" value="Maturase_MatK"/>
</dbReference>
<evidence type="ECO:0000256" key="5">
    <source>
        <dbReference type="ARBA" id="ARBA00022884"/>
    </source>
</evidence>
<evidence type="ECO:0000256" key="7">
    <source>
        <dbReference type="RuleBase" id="RU004226"/>
    </source>
</evidence>
<comment type="subcellular location">
    <subcellularLocation>
        <location evidence="6">Plastid</location>
        <location evidence="6">Chloroplast</location>
    </subcellularLocation>
</comment>
<dbReference type="HAMAP" id="MF_01390">
    <property type="entry name" value="MatK"/>
    <property type="match status" value="1"/>
</dbReference>
<evidence type="ECO:0000259" key="8">
    <source>
        <dbReference type="Pfam" id="PF01348"/>
    </source>
</evidence>
<dbReference type="GO" id="GO:0008033">
    <property type="term" value="P:tRNA processing"/>
    <property type="evidence" value="ECO:0007669"/>
    <property type="project" value="UniProtKB-KW"/>
</dbReference>
<evidence type="ECO:0000256" key="1">
    <source>
        <dbReference type="ARBA" id="ARBA00006621"/>
    </source>
</evidence>
<reference evidence="10" key="1">
    <citation type="journal article" date="2019" name="Sci. Rep.">
        <title>Structural variation of the complete chloroplast genome and plastid phylogenomics of the genus Asteropyrum (Ranunculaceae).</title>
        <authorList>
            <person name="He J."/>
            <person name="Yao M."/>
            <person name="Lyu R.D."/>
            <person name="Lin L.L."/>
            <person name="Liu H.J."/>
            <person name="Pei L.Y."/>
            <person name="Yan S.X."/>
            <person name="Xie L."/>
            <person name="Cheng J."/>
        </authorList>
    </citation>
    <scope>NUCLEOTIDE SEQUENCE</scope>
</reference>
<dbReference type="GO" id="GO:0006397">
    <property type="term" value="P:mRNA processing"/>
    <property type="evidence" value="ECO:0007669"/>
    <property type="project" value="UniProtKB-KW"/>
</dbReference>
<dbReference type="GO" id="GO:0003723">
    <property type="term" value="F:RNA binding"/>
    <property type="evidence" value="ECO:0007669"/>
    <property type="project" value="UniProtKB-KW"/>
</dbReference>
<organism evidence="10">
    <name type="scientific">Callianthemum alatavicum</name>
    <dbReference type="NCBI Taxonomy" id="2491185"/>
    <lineage>
        <taxon>Eukaryota</taxon>
        <taxon>Viridiplantae</taxon>
        <taxon>Streptophyta</taxon>
        <taxon>Embryophyta</taxon>
        <taxon>Tracheophyta</taxon>
        <taxon>Spermatophyta</taxon>
        <taxon>Magnoliopsida</taxon>
        <taxon>Ranunculales</taxon>
        <taxon>Ranunculaceae</taxon>
        <taxon>Ranunculoideae</taxon>
        <taxon>Callianthemeae</taxon>
        <taxon>Callianthemum</taxon>
    </lineage>
</organism>
<keyword evidence="3 6" id="KW-0507">mRNA processing</keyword>
<accession>A0A5P9RZR6</accession>
<dbReference type="Pfam" id="PF01348">
    <property type="entry name" value="Intron_maturas2"/>
    <property type="match status" value="1"/>
</dbReference>
<evidence type="ECO:0000313" key="10">
    <source>
        <dbReference type="EMBL" id="QFV18970.1"/>
    </source>
</evidence>
<dbReference type="PANTHER" id="PTHR34811">
    <property type="entry name" value="MATURASE K"/>
    <property type="match status" value="1"/>
</dbReference>
<keyword evidence="4 6" id="KW-0819">tRNA processing</keyword>
<evidence type="ECO:0000256" key="6">
    <source>
        <dbReference type="HAMAP-Rule" id="MF_01390"/>
    </source>
</evidence>
<dbReference type="Pfam" id="PF01824">
    <property type="entry name" value="MatK_N"/>
    <property type="match status" value="1"/>
</dbReference>
<keyword evidence="2 7" id="KW-0934">Plastid</keyword>
<feature type="domain" description="Domain X" evidence="8">
    <location>
        <begin position="363"/>
        <end position="473"/>
    </location>
</feature>
<protein>
    <recommendedName>
        <fullName evidence="6">Maturase K</fullName>
    </recommendedName>
    <alternativeName>
        <fullName evidence="6">Intron maturase</fullName>
    </alternativeName>
</protein>
<geneLocation type="chloroplast" evidence="10"/>
<evidence type="ECO:0000256" key="2">
    <source>
        <dbReference type="ARBA" id="ARBA00022640"/>
    </source>
</evidence>
<dbReference type="EMBL" id="MK253466">
    <property type="protein sequence ID" value="QFV18970.1"/>
    <property type="molecule type" value="Genomic_DNA"/>
</dbReference>
<dbReference type="GO" id="GO:0009507">
    <property type="term" value="C:chloroplast"/>
    <property type="evidence" value="ECO:0007669"/>
    <property type="project" value="UniProtKB-SubCell"/>
</dbReference>
<evidence type="ECO:0000259" key="9">
    <source>
        <dbReference type="Pfam" id="PF01824"/>
    </source>
</evidence>
<comment type="function">
    <text evidence="6 7">Usually encoded in the trnK tRNA gene intron. Probably assists in splicing its own and other chloroplast group II introns.</text>
</comment>
<dbReference type="InterPro" id="IPR024937">
    <property type="entry name" value="Domain_X"/>
</dbReference>
<comment type="similarity">
    <text evidence="1 6">Belongs to the intron maturase 2 family. MatK subfamily.</text>
</comment>
<proteinExistence type="inferred from homology"/>
<keyword evidence="7 10" id="KW-0150">Chloroplast</keyword>
<evidence type="ECO:0000256" key="4">
    <source>
        <dbReference type="ARBA" id="ARBA00022694"/>
    </source>
</evidence>
<dbReference type="AlphaFoldDB" id="A0A5P9RZR6"/>
<keyword evidence="5 6" id="KW-0694">RNA-binding</keyword>
<name>A0A5P9RZR6_9MAGN</name>